<keyword evidence="10" id="KW-1185">Reference proteome</keyword>
<keyword evidence="5 8" id="KW-0378">Hydrolase</keyword>
<evidence type="ECO:0000256" key="7">
    <source>
        <dbReference type="ARBA" id="ARBA00023118"/>
    </source>
</evidence>
<reference evidence="9 10" key="1">
    <citation type="journal article" date="2020" name="Nat. Commun.">
        <title>The structures of two archaeal type IV pili illuminate evolutionary relationships.</title>
        <authorList>
            <person name="Wang F."/>
            <person name="Baquero D.P."/>
            <person name="Su Z."/>
            <person name="Beltran L.C."/>
            <person name="Prangishvili D."/>
            <person name="Krupovic M."/>
            <person name="Egelman E.H."/>
        </authorList>
    </citation>
    <scope>NUCLEOTIDE SEQUENCE [LARGE SCALE GENOMIC DNA]</scope>
    <source>
        <strain evidence="9 10">2GA</strain>
    </source>
</reference>
<dbReference type="GeneID" id="5056233"/>
<comment type="function">
    <text evidence="8">CRISPR (clustered regularly interspaced short palindromic repeat), is an adaptive immune system that provides protection against mobile genetic elements (viruses, transposable elements and conjugative plasmids). CRISPR clusters contain sequences complementary to antecedent mobile elements and target invading nucleic acids. CRISPR clusters are transcribed and processed into CRISPR RNA (crRNA). Functions as a ssRNA-specific endoribonuclease. Involved in the integration of spacer DNA into the CRISPR cassette.</text>
</comment>
<evidence type="ECO:0000256" key="5">
    <source>
        <dbReference type="ARBA" id="ARBA00022801"/>
    </source>
</evidence>
<evidence type="ECO:0000313" key="10">
    <source>
        <dbReference type="Proteomes" id="UP000554766"/>
    </source>
</evidence>
<feature type="binding site" evidence="8">
    <location>
        <position position="8"/>
    </location>
    <ligand>
        <name>Mg(2+)</name>
        <dbReference type="ChEBI" id="CHEBI:18420"/>
        <note>catalytic</note>
    </ligand>
</feature>
<comment type="similarity">
    <text evidence="8">Belongs to the CRISPR-associated endoribonuclease Cas2 protein family.</text>
</comment>
<dbReference type="PANTHER" id="PTHR34405">
    <property type="entry name" value="CRISPR-ASSOCIATED ENDORIBONUCLEASE CAS2"/>
    <property type="match status" value="1"/>
</dbReference>
<evidence type="ECO:0000256" key="8">
    <source>
        <dbReference type="HAMAP-Rule" id="MF_01471"/>
    </source>
</evidence>
<dbReference type="RefSeq" id="WP_011900607.1">
    <property type="nucleotide sequence ID" value="NZ_JAAVJF010000002.1"/>
</dbReference>
<dbReference type="CDD" id="cd09725">
    <property type="entry name" value="Cas2_I_II_III"/>
    <property type="match status" value="1"/>
</dbReference>
<gene>
    <name evidence="8 9" type="primary">cas2</name>
    <name evidence="9" type="ORF">HC235_06445</name>
</gene>
<keyword evidence="3 8" id="KW-0479">Metal-binding</keyword>
<evidence type="ECO:0000256" key="6">
    <source>
        <dbReference type="ARBA" id="ARBA00022842"/>
    </source>
</evidence>
<evidence type="ECO:0000256" key="2">
    <source>
        <dbReference type="ARBA" id="ARBA00022722"/>
    </source>
</evidence>
<evidence type="ECO:0000313" key="9">
    <source>
        <dbReference type="EMBL" id="NYR15577.1"/>
    </source>
</evidence>
<dbReference type="HAMAP" id="MF_01471">
    <property type="entry name" value="Cas2"/>
    <property type="match status" value="1"/>
</dbReference>
<dbReference type="EMBL" id="JAAVJF010000002">
    <property type="protein sequence ID" value="NYR15577.1"/>
    <property type="molecule type" value="Genomic_DNA"/>
</dbReference>
<dbReference type="GO" id="GO:0043571">
    <property type="term" value="P:maintenance of CRISPR repeat elements"/>
    <property type="evidence" value="ECO:0007669"/>
    <property type="project" value="UniProtKB-UniRule"/>
</dbReference>
<protein>
    <recommendedName>
        <fullName evidence="8">CRISPR-associated endoribonuclease Cas2</fullName>
        <ecNumber evidence="8">3.1.-.-</ecNumber>
    </recommendedName>
</protein>
<dbReference type="AlphaFoldDB" id="A0A7L4PAW0"/>
<accession>A0A7L4PAW0</accession>
<dbReference type="OMA" id="ARCANAQ"/>
<keyword evidence="4 8" id="KW-0255">Endonuclease</keyword>
<keyword evidence="7 8" id="KW-0051">Antiviral defense</keyword>
<dbReference type="Gene3D" id="3.30.70.240">
    <property type="match status" value="1"/>
</dbReference>
<evidence type="ECO:0000256" key="4">
    <source>
        <dbReference type="ARBA" id="ARBA00022759"/>
    </source>
</evidence>
<dbReference type="GO" id="GO:0016787">
    <property type="term" value="F:hydrolase activity"/>
    <property type="evidence" value="ECO:0007669"/>
    <property type="project" value="UniProtKB-KW"/>
</dbReference>
<dbReference type="EC" id="3.1.-.-" evidence="8"/>
<proteinExistence type="inferred from homology"/>
<organism evidence="9 10">
    <name type="scientific">Pyrobaculum arsenaticum</name>
    <dbReference type="NCBI Taxonomy" id="121277"/>
    <lineage>
        <taxon>Archaea</taxon>
        <taxon>Thermoproteota</taxon>
        <taxon>Thermoprotei</taxon>
        <taxon>Thermoproteales</taxon>
        <taxon>Thermoproteaceae</taxon>
        <taxon>Pyrobaculum</taxon>
    </lineage>
</organism>
<evidence type="ECO:0000256" key="1">
    <source>
        <dbReference type="ARBA" id="ARBA00001946"/>
    </source>
</evidence>
<dbReference type="PANTHER" id="PTHR34405:SF3">
    <property type="entry name" value="CRISPR-ASSOCIATED ENDORIBONUCLEASE CAS2 3"/>
    <property type="match status" value="1"/>
</dbReference>
<dbReference type="InterPro" id="IPR019199">
    <property type="entry name" value="Virulence_VapD/CRISPR_Cas2"/>
</dbReference>
<comment type="subunit">
    <text evidence="8">Homodimer, forms a heterotetramer with a Cas1 homodimer.</text>
</comment>
<dbReference type="Proteomes" id="UP000554766">
    <property type="component" value="Unassembled WGS sequence"/>
</dbReference>
<sequence>MYLVVAYDVSEDDVRNKIAEVLKAFGLQRIQRSVFVGRLPPALVKELAEKVARVARCANAQVVIFKVDKRAVETAIRIPPAPAKRGNVELY</sequence>
<comment type="cofactor">
    <cofactor evidence="1 8">
        <name>Mg(2+)</name>
        <dbReference type="ChEBI" id="CHEBI:18420"/>
    </cofactor>
</comment>
<comment type="caution">
    <text evidence="9">The sequence shown here is derived from an EMBL/GenBank/DDBJ whole genome shotgun (WGS) entry which is preliminary data.</text>
</comment>
<dbReference type="InterPro" id="IPR021127">
    <property type="entry name" value="CRISPR_associated_Cas2"/>
</dbReference>
<dbReference type="GO" id="GO:0046872">
    <property type="term" value="F:metal ion binding"/>
    <property type="evidence" value="ECO:0007669"/>
    <property type="project" value="UniProtKB-UniRule"/>
</dbReference>
<keyword evidence="6 8" id="KW-0460">Magnesium</keyword>
<name>A0A7L4PAW0_9CREN</name>
<dbReference type="NCBIfam" id="TIGR01573">
    <property type="entry name" value="cas2"/>
    <property type="match status" value="1"/>
</dbReference>
<dbReference type="SUPFAM" id="SSF143430">
    <property type="entry name" value="TTP0101/SSO1404-like"/>
    <property type="match status" value="1"/>
</dbReference>
<dbReference type="Pfam" id="PF09827">
    <property type="entry name" value="CRISPR_Cas2"/>
    <property type="match status" value="1"/>
</dbReference>
<keyword evidence="2 8" id="KW-0540">Nuclease</keyword>
<evidence type="ECO:0000256" key="3">
    <source>
        <dbReference type="ARBA" id="ARBA00022723"/>
    </source>
</evidence>
<dbReference type="GO" id="GO:0004521">
    <property type="term" value="F:RNA endonuclease activity"/>
    <property type="evidence" value="ECO:0007669"/>
    <property type="project" value="InterPro"/>
</dbReference>
<dbReference type="GO" id="GO:0051607">
    <property type="term" value="P:defense response to virus"/>
    <property type="evidence" value="ECO:0007669"/>
    <property type="project" value="UniProtKB-UniRule"/>
</dbReference>